<dbReference type="GO" id="GO:0009395">
    <property type="term" value="P:phospholipid catabolic process"/>
    <property type="evidence" value="ECO:0007669"/>
    <property type="project" value="UniProtKB-KW"/>
</dbReference>
<dbReference type="CDD" id="cd06971">
    <property type="entry name" value="PgpA"/>
    <property type="match status" value="1"/>
</dbReference>
<dbReference type="EMBL" id="CP038437">
    <property type="protein sequence ID" value="QEM82654.1"/>
    <property type="molecule type" value="Genomic_DNA"/>
</dbReference>
<keyword evidence="1 2" id="KW-0472">Membrane</keyword>
<keyword evidence="1" id="KW-0595">Phospholipid degradation</keyword>
<keyword evidence="1" id="KW-0479">Metal-binding</keyword>
<keyword evidence="1" id="KW-1208">Phospholipid metabolism</keyword>
<comment type="subcellular location">
    <subcellularLocation>
        <location evidence="1">Cell inner membrane</location>
        <topology evidence="1">Multi-pass membrane protein</topology>
    </subcellularLocation>
</comment>
<dbReference type="UniPathway" id="UPA00084">
    <property type="reaction ID" value="UER00504"/>
</dbReference>
<keyword evidence="1 2" id="KW-0812">Transmembrane</keyword>
<keyword evidence="5" id="KW-1185">Reference proteome</keyword>
<dbReference type="EC" id="3.1.3.27" evidence="1"/>
<evidence type="ECO:0000256" key="1">
    <source>
        <dbReference type="PIRNR" id="PIRNR006162"/>
    </source>
</evidence>
<dbReference type="Proteomes" id="UP000324285">
    <property type="component" value="Chromosome"/>
</dbReference>
<sequence>MQDALLWLASGLGLGLSPWAPGTFGSLLGIPLAWWLLRYPPVKRWTVAAILIVLAIPLCHWGSLWLGGGDMPPIVADEWVAMPLAVLAYPQVRRVPLLIAGYGLFRLFDILKLPPVAQVESLYGGVGIVADDVVAAIYAALVIGIALKLWRTFRA</sequence>
<accession>A0A5C1NHD2</accession>
<dbReference type="InterPro" id="IPR036681">
    <property type="entry name" value="PgpA-like_sf"/>
</dbReference>
<proteinExistence type="predicted"/>
<gene>
    <name evidence="4" type="ORF">E4T21_14675</name>
</gene>
<dbReference type="RefSeq" id="WP_149285778.1">
    <property type="nucleotide sequence ID" value="NZ_CP038437.2"/>
</dbReference>
<comment type="pathway">
    <text evidence="1">Phospholipid metabolism; phosphatidylglycerol biosynthesis; phosphatidylglycerol from CDP-diacylglycerol: step 2/2.</text>
</comment>
<evidence type="ECO:0000256" key="2">
    <source>
        <dbReference type="SAM" id="Phobius"/>
    </source>
</evidence>
<name>A0A5C1NHD2_9GAMM</name>
<dbReference type="AlphaFoldDB" id="A0A5C1NHD2"/>
<organism evidence="4 5">
    <name type="scientific">Halomonas binhaiensis</name>
    <dbReference type="NCBI Taxonomy" id="2562282"/>
    <lineage>
        <taxon>Bacteria</taxon>
        <taxon>Pseudomonadati</taxon>
        <taxon>Pseudomonadota</taxon>
        <taxon>Gammaproteobacteria</taxon>
        <taxon>Oceanospirillales</taxon>
        <taxon>Halomonadaceae</taxon>
        <taxon>Halomonas</taxon>
    </lineage>
</organism>
<comment type="function">
    <text evidence="1">Lipid phosphatase which dephosphorylates phosphatidylglycerophosphate (PGP) to phosphatidylglycerol (PG).</text>
</comment>
<evidence type="ECO:0000313" key="5">
    <source>
        <dbReference type="Proteomes" id="UP000324285"/>
    </source>
</evidence>
<protein>
    <recommendedName>
        <fullName evidence="1">Phosphatidylglycerophosphatase A</fullName>
        <ecNumber evidence="1">3.1.3.27</ecNumber>
    </recommendedName>
    <alternativeName>
        <fullName evidence="1">Phosphatidylglycerolphosphate phosphatase A</fullName>
    </alternativeName>
</protein>
<dbReference type="InterPro" id="IPR026037">
    <property type="entry name" value="PgpA"/>
</dbReference>
<dbReference type="PANTHER" id="PTHR36305">
    <property type="entry name" value="PHOSPHATIDYLGLYCEROPHOSPHATASE A"/>
    <property type="match status" value="1"/>
</dbReference>
<dbReference type="SUPFAM" id="SSF101307">
    <property type="entry name" value="YutG-like"/>
    <property type="match status" value="1"/>
</dbReference>
<feature type="domain" description="YutG/PgpA" evidence="3">
    <location>
        <begin position="7"/>
        <end position="145"/>
    </location>
</feature>
<comment type="catalytic activity">
    <reaction evidence="1">
        <text>a 1,2-diacyl-sn-glycero-3-phospho-(1'-sn-glycero-3'-phosphate) + H2O = a 1,2-diacyl-sn-glycero-3-phospho-(1'-sn-glycerol) + phosphate</text>
        <dbReference type="Rhea" id="RHEA:33751"/>
        <dbReference type="ChEBI" id="CHEBI:15377"/>
        <dbReference type="ChEBI" id="CHEBI:43474"/>
        <dbReference type="ChEBI" id="CHEBI:60110"/>
        <dbReference type="ChEBI" id="CHEBI:64716"/>
        <dbReference type="EC" id="3.1.3.27"/>
    </reaction>
</comment>
<keyword evidence="1" id="KW-0997">Cell inner membrane</keyword>
<keyword evidence="1" id="KW-0443">Lipid metabolism</keyword>
<dbReference type="GO" id="GO:0005886">
    <property type="term" value="C:plasma membrane"/>
    <property type="evidence" value="ECO:0007669"/>
    <property type="project" value="UniProtKB-SubCell"/>
</dbReference>
<dbReference type="Pfam" id="PF04608">
    <property type="entry name" value="PgpA"/>
    <property type="match status" value="1"/>
</dbReference>
<keyword evidence="1" id="KW-0442">Lipid degradation</keyword>
<keyword evidence="1" id="KW-1003">Cell membrane</keyword>
<dbReference type="OrthoDB" id="6162625at2"/>
<evidence type="ECO:0000259" key="3">
    <source>
        <dbReference type="Pfam" id="PF04608"/>
    </source>
</evidence>
<evidence type="ECO:0000313" key="4">
    <source>
        <dbReference type="EMBL" id="QEM82654.1"/>
    </source>
</evidence>
<keyword evidence="1" id="KW-0460">Magnesium</keyword>
<feature type="transmembrane region" description="Helical" evidence="2">
    <location>
        <begin position="122"/>
        <end position="147"/>
    </location>
</feature>
<reference evidence="4" key="1">
    <citation type="submission" date="2021-02" db="EMBL/GenBank/DDBJ databases">
        <title>Strain Y2R2, a novel species of the genus Halomonas.</title>
        <authorList>
            <person name="Huang H."/>
        </authorList>
    </citation>
    <scope>NUCLEOTIDE SEQUENCE</scope>
    <source>
        <strain evidence="4">Y2R2</strain>
    </source>
</reference>
<dbReference type="PANTHER" id="PTHR36305:SF1">
    <property type="entry name" value="PHOSPHATIDYLGLYCEROPHOSPHATASE A"/>
    <property type="match status" value="1"/>
</dbReference>
<comment type="cofactor">
    <cofactor evidence="1">
        <name>Mg(2+)</name>
        <dbReference type="ChEBI" id="CHEBI:18420"/>
    </cofactor>
</comment>
<feature type="transmembrane region" description="Helical" evidence="2">
    <location>
        <begin position="45"/>
        <end position="67"/>
    </location>
</feature>
<dbReference type="InterPro" id="IPR007686">
    <property type="entry name" value="YutG/PgpA"/>
</dbReference>
<dbReference type="KEGG" id="hbh:E4T21_14675"/>
<dbReference type="GO" id="GO:0006655">
    <property type="term" value="P:phosphatidylglycerol biosynthetic process"/>
    <property type="evidence" value="ECO:0007669"/>
    <property type="project" value="UniProtKB-UniPathway"/>
</dbReference>
<dbReference type="GO" id="GO:0008962">
    <property type="term" value="F:phosphatidylglycerophosphatase activity"/>
    <property type="evidence" value="ECO:0007669"/>
    <property type="project" value="UniProtKB-EC"/>
</dbReference>
<dbReference type="PIRSF" id="PIRSF006162">
    <property type="entry name" value="PgpA"/>
    <property type="match status" value="1"/>
</dbReference>
<dbReference type="GO" id="GO:0046872">
    <property type="term" value="F:metal ion binding"/>
    <property type="evidence" value="ECO:0007669"/>
    <property type="project" value="UniProtKB-KW"/>
</dbReference>
<keyword evidence="2" id="KW-1133">Transmembrane helix</keyword>
<keyword evidence="1" id="KW-0378">Hydrolase</keyword>